<feature type="region of interest" description="Disordered" evidence="1">
    <location>
        <begin position="367"/>
        <end position="399"/>
    </location>
</feature>
<dbReference type="KEGG" id="tva:4772848"/>
<dbReference type="PANTHER" id="PTHR46155:SF1">
    <property type="entry name" value="BIFUNCTIONAL INHIBITOR_LIPID-TRANSFER PROTEIN_SEED STORAGE 2S ALBUMIN SUPERFAMILY PROTEIN"/>
    <property type="match status" value="1"/>
</dbReference>
<feature type="compositionally biased region" description="Pro residues" evidence="1">
    <location>
        <begin position="1138"/>
        <end position="1152"/>
    </location>
</feature>
<feature type="chain" id="PRO_5013220491" description="Polymorphic outer membrane protein" evidence="3">
    <location>
        <begin position="16"/>
        <end position="1341"/>
    </location>
</feature>
<feature type="region of interest" description="Disordered" evidence="1">
    <location>
        <begin position="1136"/>
        <end position="1159"/>
    </location>
</feature>
<feature type="transmembrane region" description="Helical" evidence="2">
    <location>
        <begin position="1243"/>
        <end position="1267"/>
    </location>
</feature>
<dbReference type="VEuPathDB" id="TrichDB:TVAG_411150"/>
<evidence type="ECO:0000256" key="2">
    <source>
        <dbReference type="SAM" id="Phobius"/>
    </source>
</evidence>
<evidence type="ECO:0000256" key="3">
    <source>
        <dbReference type="SAM" id="SignalP"/>
    </source>
</evidence>
<evidence type="ECO:0008006" key="6">
    <source>
        <dbReference type="Google" id="ProtNLM"/>
    </source>
</evidence>
<dbReference type="VEuPathDB" id="TrichDB:TVAGG3_0047800"/>
<evidence type="ECO:0000256" key="1">
    <source>
        <dbReference type="SAM" id="MobiDB-lite"/>
    </source>
</evidence>
<gene>
    <name evidence="4" type="ORF">TVAG_411150</name>
</gene>
<dbReference type="PANTHER" id="PTHR46155">
    <property type="entry name" value="BIFUNCTIONAL INHIBITOR/LIPID-TRANSFER PROTEIN/SEED STORAGE 2S ALBUMIN SUPERFAMILY PROTEIN"/>
    <property type="match status" value="1"/>
</dbReference>
<keyword evidence="3" id="KW-0732">Signal</keyword>
<dbReference type="InParanoid" id="A2DXM0"/>
<organism evidence="4 5">
    <name type="scientific">Trichomonas vaginalis (strain ATCC PRA-98 / G3)</name>
    <dbReference type="NCBI Taxonomy" id="412133"/>
    <lineage>
        <taxon>Eukaryota</taxon>
        <taxon>Metamonada</taxon>
        <taxon>Parabasalia</taxon>
        <taxon>Trichomonadida</taxon>
        <taxon>Trichomonadidae</taxon>
        <taxon>Trichomonas</taxon>
    </lineage>
</organism>
<sequence>MFFFFVLSILSLINEAPILEKEQVPTFQTIETSENTTELESRINADNTITSGEFSGDNRQTLEYYACSLTIKNAKFNQLMAFGAGHSAGNGGAIFCWHSTVDIRNDAIYSNDFSKNQAAIGGALALLFSNAIIEKVSFNENTGYQHAGAIYFQGDQRFSTATTACQTELNLIDSIFETNNGGDIGGAILSTAATIVYMNRCKFTSNKARFAGGAMWLLNSPANIFNTHIQKNEVGIKGEDNRFRFMENGKKYMKDDSYHFRGRGGGGIYFLSSKDGTLIGIDRRHLYTEKVCFTNNKVYHGTNFAKNKPNPGHHLMFDGYTYWNSYNDKFLVPDIDGGEDSYAFGSVSKEWDSKVIENFREVGNLDSCEPLEGEEPAETPVPYPFKSTESSTDGTFSVPDATPYTYVATPITRLPQQTTKSPITFPITKTYARPTTLTATQFEPIDYEYPEASANEYVKETKFQYYTIANVQKETVNYSLKENFTIEKDTETVIFTSTQTVIQWVSKQMGGAYPTTIVNNLTDTYIPTYVKLTSGTTNLYIPYKTTMNFDTITVALVNENIETKLSTTWTISKDTETIGLTFGTATTSYYYMQASDFSEGKWYFKKLEKYNTLTFSLEIKSLTYMQTDVYNATKCNDQNCFNGERNSMHTILYKLPFNETYTTSSSTHIDTRSATLWTLDVGAAISLPSYNNYDAASLLTKSTTTYVYEKKRTSTFEISITRATELKTIVTFVYTNVFLNTFVKISNDPTWTFTKTYAFIETATKMNAGDNLTVASWVYTETDVPSSKNTMATTDYIAYDPSYTFDTNAQTISYELKGTCIRAQQSSIELNELPILTKISSISTLYKSTWTKVNLSSNTDTVIFTYTATNSLYEINTYVYNTLPFEIGVEVDNCGYADKTISSTTLKLNTIPRTIVTPKPTNPLATLVESLYPVDKETITDYKTITTTSACYSSGTSIPTTIIAYTSTFTQVGNERKYTYATVTEIIFTENNADKCTNVPTSSIISSIKTYTDIIEKTSTLSFTKTQLYYEGATEVIVPENSNCAYLTLPEKEKVKIENPVYSYYTNIYTISSTFVEESETTVYNSRTLILTPTLMYGYAFSMPFKTQIVTTLECKPGLVAKKVSSTTTTISIGDIPSPTPAITPMETPMPSPARTSAMRSDQTYITTQTIYITKTMSNVTTIVPTTTHRNTSLNDNGTYVIVVEVTKIITIVPSEVYTLVYGESMVFTDANTSGTPNKNKKLIIIAAVVSAVIAIILIAVLVWFFVSYSRSSSSSDSVVEMDEETVLHVPDSTSAPITNDNPLWTTSVMGDTDDPFRNDFEEVAAEGFFNERAETVDSDP</sequence>
<name>A2DXM0_TRIV3</name>
<keyword evidence="2" id="KW-1133">Transmembrane helix</keyword>
<proteinExistence type="predicted"/>
<dbReference type="EMBL" id="DS113264">
    <property type="protein sequence ID" value="EAY14849.1"/>
    <property type="molecule type" value="Genomic_DNA"/>
</dbReference>
<keyword evidence="2" id="KW-0472">Membrane</keyword>
<reference evidence="4" key="2">
    <citation type="journal article" date="2007" name="Science">
        <title>Draft genome sequence of the sexually transmitted pathogen Trichomonas vaginalis.</title>
        <authorList>
            <person name="Carlton J.M."/>
            <person name="Hirt R.P."/>
            <person name="Silva J.C."/>
            <person name="Delcher A.L."/>
            <person name="Schatz M."/>
            <person name="Zhao Q."/>
            <person name="Wortman J.R."/>
            <person name="Bidwell S.L."/>
            <person name="Alsmark U.C.M."/>
            <person name="Besteiro S."/>
            <person name="Sicheritz-Ponten T."/>
            <person name="Noel C.J."/>
            <person name="Dacks J.B."/>
            <person name="Foster P.G."/>
            <person name="Simillion C."/>
            <person name="Van de Peer Y."/>
            <person name="Miranda-Saavedra D."/>
            <person name="Barton G.J."/>
            <person name="Westrop G.D."/>
            <person name="Mueller S."/>
            <person name="Dessi D."/>
            <person name="Fiori P.L."/>
            <person name="Ren Q."/>
            <person name="Paulsen I."/>
            <person name="Zhang H."/>
            <person name="Bastida-Corcuera F.D."/>
            <person name="Simoes-Barbosa A."/>
            <person name="Brown M.T."/>
            <person name="Hayes R.D."/>
            <person name="Mukherjee M."/>
            <person name="Okumura C.Y."/>
            <person name="Schneider R."/>
            <person name="Smith A.J."/>
            <person name="Vanacova S."/>
            <person name="Villalvazo M."/>
            <person name="Haas B.J."/>
            <person name="Pertea M."/>
            <person name="Feldblyum T.V."/>
            <person name="Utterback T.R."/>
            <person name="Shu C.L."/>
            <person name="Osoegawa K."/>
            <person name="de Jong P.J."/>
            <person name="Hrdy I."/>
            <person name="Horvathova L."/>
            <person name="Zubacova Z."/>
            <person name="Dolezal P."/>
            <person name="Malik S.B."/>
            <person name="Logsdon J.M. Jr."/>
            <person name="Henze K."/>
            <person name="Gupta A."/>
            <person name="Wang C.C."/>
            <person name="Dunne R.L."/>
            <person name="Upcroft J.A."/>
            <person name="Upcroft P."/>
            <person name="White O."/>
            <person name="Salzberg S.L."/>
            <person name="Tang P."/>
            <person name="Chiu C.-H."/>
            <person name="Lee Y.-S."/>
            <person name="Embley T.M."/>
            <person name="Coombs G.H."/>
            <person name="Mottram J.C."/>
            <person name="Tachezy J."/>
            <person name="Fraser-Liggett C.M."/>
            <person name="Johnson P.J."/>
        </authorList>
    </citation>
    <scope>NUCLEOTIDE SEQUENCE [LARGE SCALE GENOMIC DNA]</scope>
    <source>
        <strain evidence="4">G3</strain>
    </source>
</reference>
<feature type="signal peptide" evidence="3">
    <location>
        <begin position="1"/>
        <end position="15"/>
    </location>
</feature>
<dbReference type="RefSeq" id="XP_001327072.1">
    <property type="nucleotide sequence ID" value="XM_001327037.1"/>
</dbReference>
<keyword evidence="2" id="KW-0812">Transmembrane</keyword>
<evidence type="ECO:0000313" key="5">
    <source>
        <dbReference type="Proteomes" id="UP000001542"/>
    </source>
</evidence>
<dbReference type="Proteomes" id="UP000001542">
    <property type="component" value="Unassembled WGS sequence"/>
</dbReference>
<evidence type="ECO:0000313" key="4">
    <source>
        <dbReference type="EMBL" id="EAY14849.1"/>
    </source>
</evidence>
<protein>
    <recommendedName>
        <fullName evidence="6">Polymorphic outer membrane protein</fullName>
    </recommendedName>
</protein>
<reference evidence="4" key="1">
    <citation type="submission" date="2006-10" db="EMBL/GenBank/DDBJ databases">
        <authorList>
            <person name="Amadeo P."/>
            <person name="Zhao Q."/>
            <person name="Wortman J."/>
            <person name="Fraser-Liggett C."/>
            <person name="Carlton J."/>
        </authorList>
    </citation>
    <scope>NUCLEOTIDE SEQUENCE</scope>
    <source>
        <strain evidence="4">G3</strain>
    </source>
</reference>
<accession>A2DXM0</accession>
<keyword evidence="5" id="KW-1185">Reference proteome</keyword>